<dbReference type="InterPro" id="IPR059218">
    <property type="entry name" value="LBP_cg2779-like"/>
</dbReference>
<proteinExistence type="predicted"/>
<name>A0A401IS26_9LACO</name>
<dbReference type="NCBIfam" id="NF040507">
    <property type="entry name" value="LBP_cg2779_fam"/>
    <property type="match status" value="1"/>
</dbReference>
<evidence type="ECO:0008006" key="3">
    <source>
        <dbReference type="Google" id="ProtNLM"/>
    </source>
</evidence>
<evidence type="ECO:0000313" key="2">
    <source>
        <dbReference type="Proteomes" id="UP000286848"/>
    </source>
</evidence>
<dbReference type="EMBL" id="BFFP01000009">
    <property type="protein sequence ID" value="GBG94343.1"/>
    <property type="molecule type" value="Genomic_DNA"/>
</dbReference>
<dbReference type="Proteomes" id="UP000286848">
    <property type="component" value="Unassembled WGS sequence"/>
</dbReference>
<sequence length="69" mass="7793">MQNKQGLNNIAEKIITFQSKQHLTDAEFALASHFTVEKIHGFKSMTGAVPTKEEEDALLKFMRSKSARL</sequence>
<gene>
    <name evidence="1" type="ORF">LFYK43_08020</name>
</gene>
<organism evidence="1 2">
    <name type="scientific">Ligilactobacillus salitolerans</name>
    <dbReference type="NCBI Taxonomy" id="1808352"/>
    <lineage>
        <taxon>Bacteria</taxon>
        <taxon>Bacillati</taxon>
        <taxon>Bacillota</taxon>
        <taxon>Bacilli</taxon>
        <taxon>Lactobacillales</taxon>
        <taxon>Lactobacillaceae</taxon>
        <taxon>Ligilactobacillus</taxon>
    </lineage>
</organism>
<accession>A0A401IS26</accession>
<evidence type="ECO:0000313" key="1">
    <source>
        <dbReference type="EMBL" id="GBG94343.1"/>
    </source>
</evidence>
<protein>
    <recommendedName>
        <fullName evidence="3">XRE family transcriptional regulator</fullName>
    </recommendedName>
</protein>
<comment type="caution">
    <text evidence="1">The sequence shown here is derived from an EMBL/GenBank/DDBJ whole genome shotgun (WGS) entry which is preliminary data.</text>
</comment>
<keyword evidence="2" id="KW-1185">Reference proteome</keyword>
<dbReference type="RefSeq" id="WP_229717933.1">
    <property type="nucleotide sequence ID" value="NZ_BFFP01000009.1"/>
</dbReference>
<reference evidence="1 2" key="1">
    <citation type="journal article" date="2019" name="Int. J. Syst. Evol. Microbiol.">
        <title>Lactobacillus salitolerans sp. nov., a novel lactic acid bacterium isolated from spent mushroom substrates.</title>
        <authorList>
            <person name="Tohno M."/>
            <person name="Tanizawa Y."/>
            <person name="Kojima Y."/>
            <person name="Sakamoto M."/>
            <person name="Nakamura Y."/>
            <person name="Ohkuma M."/>
            <person name="Kobayashi H."/>
        </authorList>
    </citation>
    <scope>NUCLEOTIDE SEQUENCE [LARGE SCALE GENOMIC DNA]</scope>
    <source>
        <strain evidence="1 2">YK43</strain>
    </source>
</reference>
<dbReference type="AlphaFoldDB" id="A0A401IS26"/>